<name>A0A4R5LRG9_9GAMM</name>
<evidence type="ECO:0000256" key="3">
    <source>
        <dbReference type="ARBA" id="ARBA00023098"/>
    </source>
</evidence>
<feature type="short sequence motif" description="GXGXXG" evidence="4">
    <location>
        <begin position="38"/>
        <end position="43"/>
    </location>
</feature>
<gene>
    <name evidence="6" type="ORF">E2F43_07715</name>
</gene>
<feature type="active site" description="Nucleophile" evidence="4">
    <location>
        <position position="67"/>
    </location>
</feature>
<evidence type="ECO:0000259" key="5">
    <source>
        <dbReference type="PROSITE" id="PS51635"/>
    </source>
</evidence>
<dbReference type="InterPro" id="IPR050301">
    <property type="entry name" value="NTE"/>
</dbReference>
<keyword evidence="1 4" id="KW-0378">Hydrolase</keyword>
<evidence type="ECO:0000313" key="7">
    <source>
        <dbReference type="Proteomes" id="UP000295554"/>
    </source>
</evidence>
<evidence type="ECO:0000313" key="6">
    <source>
        <dbReference type="EMBL" id="TDG13420.1"/>
    </source>
</evidence>
<protein>
    <submittedName>
        <fullName evidence="6">Patatin-like phospholipase family protein</fullName>
    </submittedName>
</protein>
<dbReference type="GO" id="GO:0016787">
    <property type="term" value="F:hydrolase activity"/>
    <property type="evidence" value="ECO:0007669"/>
    <property type="project" value="UniProtKB-UniRule"/>
</dbReference>
<keyword evidence="2 4" id="KW-0442">Lipid degradation</keyword>
<feature type="short sequence motif" description="DGA/G" evidence="4">
    <location>
        <begin position="196"/>
        <end position="198"/>
    </location>
</feature>
<feature type="domain" description="PNPLA" evidence="5">
    <location>
        <begin position="34"/>
        <end position="209"/>
    </location>
</feature>
<feature type="short sequence motif" description="GXSXG" evidence="4">
    <location>
        <begin position="65"/>
        <end position="69"/>
    </location>
</feature>
<keyword evidence="7" id="KW-1185">Reference proteome</keyword>
<dbReference type="Gene3D" id="3.40.1090.10">
    <property type="entry name" value="Cytosolic phospholipase A2 catalytic domain"/>
    <property type="match status" value="2"/>
</dbReference>
<comment type="caution">
    <text evidence="6">The sequence shown here is derived from an EMBL/GenBank/DDBJ whole genome shotgun (WGS) entry which is preliminary data.</text>
</comment>
<dbReference type="PANTHER" id="PTHR14226">
    <property type="entry name" value="NEUROPATHY TARGET ESTERASE/SWISS CHEESE D.MELANOGASTER"/>
    <property type="match status" value="1"/>
</dbReference>
<dbReference type="PROSITE" id="PS51635">
    <property type="entry name" value="PNPLA"/>
    <property type="match status" value="1"/>
</dbReference>
<sequence length="337" mass="36786">MLPVSGSQSTYGAVQTFWGHLSMTTSAPTVKRALILSGGGGRGAYQVGVWRRLQEIGWQPDIVCGTSIGSINGALIGSGWDAEQLEAFWASLDRKHAFRVSLWRRIKYRINRVLGRHPNFPALLDNEPLRQTLAEAIDVARLRDDQPRVTVAATNVCRARLEYFAGEQLTVDHILASCSIPVVFPWCEIAGELYWDGGVMANTPIFPALNAGATEILVVLLAPLVGEPVAPPKTTRAAFSWAFDIITIGSAASLLQELASHLGLDLRARRDTLTSQHFLDLGDIRIGVVAPKTAWGIDSILDLDRQHIRQRIGAGYDDATEQLSGFLQQARGEQPSV</sequence>
<proteinExistence type="predicted"/>
<accession>A0A4R5LRG9</accession>
<organism evidence="6 7">
    <name type="scientific">Seongchinamella unica</name>
    <dbReference type="NCBI Taxonomy" id="2547392"/>
    <lineage>
        <taxon>Bacteria</taxon>
        <taxon>Pseudomonadati</taxon>
        <taxon>Pseudomonadota</taxon>
        <taxon>Gammaproteobacteria</taxon>
        <taxon>Cellvibrionales</taxon>
        <taxon>Halieaceae</taxon>
        <taxon>Seongchinamella</taxon>
    </lineage>
</organism>
<dbReference type="GO" id="GO:0016042">
    <property type="term" value="P:lipid catabolic process"/>
    <property type="evidence" value="ECO:0007669"/>
    <property type="project" value="UniProtKB-UniRule"/>
</dbReference>
<keyword evidence="3 4" id="KW-0443">Lipid metabolism</keyword>
<evidence type="ECO:0000256" key="4">
    <source>
        <dbReference type="PROSITE-ProRule" id="PRU01161"/>
    </source>
</evidence>
<evidence type="ECO:0000256" key="2">
    <source>
        <dbReference type="ARBA" id="ARBA00022963"/>
    </source>
</evidence>
<dbReference type="Proteomes" id="UP000295554">
    <property type="component" value="Unassembled WGS sequence"/>
</dbReference>
<dbReference type="InterPro" id="IPR002641">
    <property type="entry name" value="PNPLA_dom"/>
</dbReference>
<dbReference type="CDD" id="cd07209">
    <property type="entry name" value="Pat_hypo_Ecoli_Z1214_like"/>
    <property type="match status" value="1"/>
</dbReference>
<evidence type="ECO:0000256" key="1">
    <source>
        <dbReference type="ARBA" id="ARBA00022801"/>
    </source>
</evidence>
<dbReference type="SUPFAM" id="SSF52151">
    <property type="entry name" value="FabD/lysophospholipase-like"/>
    <property type="match status" value="1"/>
</dbReference>
<dbReference type="PANTHER" id="PTHR14226:SF57">
    <property type="entry name" value="BLR7027 PROTEIN"/>
    <property type="match status" value="1"/>
</dbReference>
<dbReference type="AlphaFoldDB" id="A0A4R5LRG9"/>
<reference evidence="6 7" key="1">
    <citation type="submission" date="2019-03" db="EMBL/GenBank/DDBJ databases">
        <title>Seongchinamella monodicae gen. nov., sp. nov., a novel member of the Gammaproteobacteria isolated from a tidal mudflat of beach.</title>
        <authorList>
            <person name="Yang H.G."/>
            <person name="Kang J.W."/>
            <person name="Lee S.D."/>
        </authorList>
    </citation>
    <scope>NUCLEOTIDE SEQUENCE [LARGE SCALE GENOMIC DNA]</scope>
    <source>
        <strain evidence="6 7">GH4-78</strain>
    </source>
</reference>
<dbReference type="InterPro" id="IPR016035">
    <property type="entry name" value="Acyl_Trfase/lysoPLipase"/>
</dbReference>
<dbReference type="Pfam" id="PF01734">
    <property type="entry name" value="Patatin"/>
    <property type="match status" value="1"/>
</dbReference>
<dbReference type="OrthoDB" id="9798773at2"/>
<feature type="active site" description="Proton acceptor" evidence="4">
    <location>
        <position position="196"/>
    </location>
</feature>
<dbReference type="EMBL" id="SMSE01000002">
    <property type="protein sequence ID" value="TDG13420.1"/>
    <property type="molecule type" value="Genomic_DNA"/>
</dbReference>